<dbReference type="InterPro" id="IPR015500">
    <property type="entry name" value="Peptidase_S8_subtilisin-rel"/>
</dbReference>
<dbReference type="InterPro" id="IPR003137">
    <property type="entry name" value="PA_domain"/>
</dbReference>
<feature type="active site" description="Charge relay system" evidence="5">
    <location>
        <position position="218"/>
    </location>
</feature>
<feature type="domain" description="PA" evidence="8">
    <location>
        <begin position="581"/>
        <end position="652"/>
    </location>
</feature>
<dbReference type="PRINTS" id="PR00723">
    <property type="entry name" value="SUBTILISIN"/>
</dbReference>
<dbReference type="PROSITE" id="PS00138">
    <property type="entry name" value="SUBTILASE_SER"/>
    <property type="match status" value="1"/>
</dbReference>
<accession>A0ABZ0GRP2</accession>
<evidence type="ECO:0000259" key="8">
    <source>
        <dbReference type="Pfam" id="PF02225"/>
    </source>
</evidence>
<dbReference type="EMBL" id="CP136600">
    <property type="protein sequence ID" value="WOH38609.1"/>
    <property type="molecule type" value="Genomic_DNA"/>
</dbReference>
<evidence type="ECO:0000256" key="2">
    <source>
        <dbReference type="ARBA" id="ARBA00022670"/>
    </source>
</evidence>
<proteinExistence type="inferred from homology"/>
<dbReference type="InterPro" id="IPR045051">
    <property type="entry name" value="SBT"/>
</dbReference>
<keyword evidence="4 5" id="KW-0720">Serine protease</keyword>
<organism evidence="10 11">
    <name type="scientific">Thalassotalea fonticola</name>
    <dbReference type="NCBI Taxonomy" id="3065649"/>
    <lineage>
        <taxon>Bacteria</taxon>
        <taxon>Pseudomonadati</taxon>
        <taxon>Pseudomonadota</taxon>
        <taxon>Gammaproteobacteria</taxon>
        <taxon>Alteromonadales</taxon>
        <taxon>Colwelliaceae</taxon>
        <taxon>Thalassotalea</taxon>
    </lineage>
</organism>
<dbReference type="Gene3D" id="2.60.40.3010">
    <property type="match status" value="1"/>
</dbReference>
<evidence type="ECO:0000259" key="7">
    <source>
        <dbReference type="Pfam" id="PF00082"/>
    </source>
</evidence>
<dbReference type="InterPro" id="IPR023828">
    <property type="entry name" value="Peptidase_S8_Ser-AS"/>
</dbReference>
<keyword evidence="3 5" id="KW-0378">Hydrolase</keyword>
<dbReference type="SUPFAM" id="SSF52743">
    <property type="entry name" value="Subtilisin-like"/>
    <property type="match status" value="1"/>
</dbReference>
<reference evidence="10 11" key="1">
    <citation type="submission" date="2023-09" db="EMBL/GenBank/DDBJ databases">
        <authorList>
            <person name="Qi X."/>
        </authorList>
    </citation>
    <scope>NUCLEOTIDE SEQUENCE [LARGE SCALE GENOMIC DNA]</scope>
    <source>
        <strain evidence="10 11">S1-1</strain>
    </source>
</reference>
<evidence type="ECO:0000313" key="10">
    <source>
        <dbReference type="EMBL" id="WOH38609.1"/>
    </source>
</evidence>
<dbReference type="Pfam" id="PF05922">
    <property type="entry name" value="Inhibitor_I9"/>
    <property type="match status" value="1"/>
</dbReference>
<dbReference type="InterPro" id="IPR036852">
    <property type="entry name" value="Peptidase_S8/S53_dom_sf"/>
</dbReference>
<evidence type="ECO:0000256" key="5">
    <source>
        <dbReference type="PROSITE-ProRule" id="PRU01240"/>
    </source>
</evidence>
<evidence type="ECO:0000256" key="3">
    <source>
        <dbReference type="ARBA" id="ARBA00022801"/>
    </source>
</evidence>
<dbReference type="InterPro" id="IPR000209">
    <property type="entry name" value="Peptidase_S8/S53_dom"/>
</dbReference>
<dbReference type="Proteomes" id="UP001301442">
    <property type="component" value="Chromosome"/>
</dbReference>
<dbReference type="Gene3D" id="3.30.70.80">
    <property type="entry name" value="Peptidase S8 propeptide/proteinase inhibitor I9"/>
    <property type="match status" value="1"/>
</dbReference>
<evidence type="ECO:0000256" key="4">
    <source>
        <dbReference type="ARBA" id="ARBA00022825"/>
    </source>
</evidence>
<dbReference type="Pfam" id="PF02225">
    <property type="entry name" value="PA"/>
    <property type="match status" value="1"/>
</dbReference>
<feature type="domain" description="Inhibitor I9" evidence="9">
    <location>
        <begin position="129"/>
        <end position="183"/>
    </location>
</feature>
<comment type="similarity">
    <text evidence="1 5">Belongs to the peptidase S8 family.</text>
</comment>
<dbReference type="PROSITE" id="PS51892">
    <property type="entry name" value="SUBTILASE"/>
    <property type="match status" value="1"/>
</dbReference>
<dbReference type="InterPro" id="IPR037045">
    <property type="entry name" value="S8pro/Inhibitor_I9_sf"/>
</dbReference>
<evidence type="ECO:0000256" key="1">
    <source>
        <dbReference type="ARBA" id="ARBA00011073"/>
    </source>
</evidence>
<dbReference type="RefSeq" id="WP_348397378.1">
    <property type="nucleotide sequence ID" value="NZ_CP136600.1"/>
</dbReference>
<sequence length="1467" mass="159376">MKFKLTTILSALPILLASQQFSALAFAQHEIAYTSDDGEASMLRSVDNKAGYYIFNNRFNEKQRTATSDYLVVLADEPLATYAGQVNDLPATNILASKQANSTEKGKLNTKSLASKRYKHYLAGKQSEQQLYIDLRLKRDVAVDTHYDTVLNGFSAKISASEARIIAQMPGVIAVNKFETMQLTTDRGPKFSGAEQIWAGSSAFDGFKGEGIVVGVIDSGIASFLQPVEDINDLDNLPDFNPSFADKVDEDGDGIIDYDHTNPYGDGVYFGDCIAKPGWCNDKLVGVVGVGVFGRDLVNRSLQDNRSATGQDTYGHGSHVASTIAGNVVRNIKTETEMGTSLEALFPQDFIYEQISGVAPHANIISYQVCGKHGSCNEKEAIEAIEHAINNDVDVLNYSIGKAPSIPWYDHTSLAFLRAREAGIHVAVSAGNSGMSGRGSMRTPGNAPWLLSVAATSHDRAFDEKVLTLSGGDTMFDLESQTLVGAGATQGLTATDVVYAGDVEYRQDITHEHEHTHINDAGFTWQDQHENIYDEDDPQHRWYHWEMQQNRGRYTHTHEHSHRDAVEKFGIEGACGLGSLDPDKVAGKVIICNRGGSVNGRGMSRVSKSFAVKAAGGAGMILINTDETPDNLVADWHSVPSIQLEEKTGELLLDWLAAGEDHQVAISASTLISSTSLAPEEDFSAVVGVFSSQGPDVFSSDYLVPQIAAPGVSVLASGLGYGMQEYDKHPSQISRTDAVYQTGTSMASPHIAGMLALMKGLKPEWTPSQVQSALMLTAGTELKFNGPIVKKKQTFIPAEIHSTGAGLANVGRAVNSALVMTETYDGYMQADPYGDVVFIRLPAIAGEAEEPIESIRDLVKELPDGWHGKPERMNLASLSKGECQGSCSWSRTFTATKDATWNVSYSYTTKGMVLTSNKDNGPFTVKAGENFSIIVTATVNHELDTNWSDGRVHLTATDESIPSVSLPVTVQFKAGKAPKEINIVAHRNEGSAPLAGVSTVGSDDFTTTVSPLSKAKLYSTSIKRSMSPYYYEDDKDSVFVVPVSIPARSDRLIIEVLETTSPDIDLYLGYDANLDGEAGAFEIRAGQVLNRATMAALELLDVPSPPNGDFWLLVHNYGNQFNHLEDPDYDPVAEQTYDDIKLAVTVVSDDLEVHGEDELKVSAPKENYANSIVPIDIHWQEDMQEDDRFYGMIGLSTKEELGINIGMVNVNIARGVDDVALSLIENDSANSLASYKISFMANNTTHDKEYQMSLDLEPGALLETITIDSVIDGATTSAEPLTVEQDGEQLTWTYTHSANSTASEVVIVFNYQNVSGKSDITPYVTSMLDDSELIQIARTKQPTMVQGKPFFMVEASNTLVMTGEVVSLDAIVVDAVIDSPQISYQWQQTEGPEVVASIDESQLSFTVPEFKHDEAITFELIGSNGERQSNPVLTTVYVTGIDNDKGGSSGFIWFALLLSGLVLRRKK</sequence>
<evidence type="ECO:0000256" key="6">
    <source>
        <dbReference type="SAM" id="SignalP"/>
    </source>
</evidence>
<feature type="chain" id="PRO_5046527482" evidence="6">
    <location>
        <begin position="28"/>
        <end position="1467"/>
    </location>
</feature>
<dbReference type="PROSITE" id="PS00137">
    <property type="entry name" value="SUBTILASE_HIS"/>
    <property type="match status" value="1"/>
</dbReference>
<dbReference type="Gene3D" id="3.40.50.200">
    <property type="entry name" value="Peptidase S8/S53 domain"/>
    <property type="match status" value="2"/>
</dbReference>
<feature type="active site" description="Charge relay system" evidence="5">
    <location>
        <position position="745"/>
    </location>
</feature>
<keyword evidence="11" id="KW-1185">Reference proteome</keyword>
<name>A0ABZ0GRP2_9GAMM</name>
<protein>
    <submittedName>
        <fullName evidence="10">S8 family serine peptidase</fullName>
    </submittedName>
</protein>
<dbReference type="PANTHER" id="PTHR10795">
    <property type="entry name" value="PROPROTEIN CONVERTASE SUBTILISIN/KEXIN"/>
    <property type="match status" value="1"/>
</dbReference>
<evidence type="ECO:0000259" key="9">
    <source>
        <dbReference type="Pfam" id="PF05922"/>
    </source>
</evidence>
<keyword evidence="6" id="KW-0732">Signal</keyword>
<feature type="domain" description="Peptidase S8/S53" evidence="7">
    <location>
        <begin position="209"/>
        <end position="780"/>
    </location>
</feature>
<dbReference type="InterPro" id="IPR010259">
    <property type="entry name" value="S8pro/Inhibitor_I9"/>
</dbReference>
<feature type="active site" description="Charge relay system" evidence="5">
    <location>
        <position position="316"/>
    </location>
</feature>
<dbReference type="InterPro" id="IPR022398">
    <property type="entry name" value="Peptidase_S8_His-AS"/>
</dbReference>
<dbReference type="CDD" id="cd02120">
    <property type="entry name" value="PA_subtilisin_like"/>
    <property type="match status" value="1"/>
</dbReference>
<dbReference type="Pfam" id="PF00082">
    <property type="entry name" value="Peptidase_S8"/>
    <property type="match status" value="1"/>
</dbReference>
<feature type="signal peptide" evidence="6">
    <location>
        <begin position="1"/>
        <end position="27"/>
    </location>
</feature>
<evidence type="ECO:0000313" key="11">
    <source>
        <dbReference type="Proteomes" id="UP001301442"/>
    </source>
</evidence>
<gene>
    <name evidence="10" type="ORF">RI844_05160</name>
</gene>
<keyword evidence="2 5" id="KW-0645">Protease</keyword>